<evidence type="ECO:0000256" key="2">
    <source>
        <dbReference type="ARBA" id="ARBA00009665"/>
    </source>
</evidence>
<sequence>MKFARYLQDTQTPEWKRAYIDYRGLKKRITACRRYQEGHQNLQTSDPSSPNISVNDDKGKNHYEGELLQPLPSTSRTRHDAGMGLSELPERKPDKTDNGVQEGSSSGRMNRMKSTASIGRMKRKRSKSLRAASTRPGQSIPLKELRPLLAEPEVAFFDALDKELEKIETFYSNREKEMQERTKLLENQLNELDMHRKRYHDTQGSKSPPWSLALKPAVDLGQRLRHHGKRVSGTPQADGQDAQDQVTETDESDKKNSFSFPGNGKRPKRLPPRALDPEEYQNAKKKLKKAVLEHYRVLEMLHNYRVLNITGFRKALKKFEKITRVPALDAYMTEKVELSAFAADKTLRDMMSEMVSLYAVHFVHGDEKRARKRLRAGTFHKTHHFSTFRSGILLGVALPVLVSGIYQSFQSEARSNIPGWDGLLFFYGIFLVPVVFSLLVGLNLAVWSNSRINYIFIFELEPRTRLDHREYFEIPSLLFATLCYAFWLSFSRIGTPAVSADVWPLVWLGFTALIMFDPLQISYRESRFWLLRTVGKLLLSGTRRVEFADFWMGDQFCSLVFTLSNIPQFVCSYAKGLENWRQCGASSQFWPVAFVLATLPFVIRLVQSIKRYADSKMITHLINGGKYATGIIYYVCYYLWRHEGASSHSSSFIAWFLFGILYSTYAAGWDFWMDWSVLRPHVRYPLLREELIYNNAIPSYYFAILSNFLLRFSWVIYIPSKGPDINLRIFIQGFLEMLRRWQWNFYRLENEHLGNMDQYRVTREVPLPYSFNGDTSHEDDDGNVDNDSDDR</sequence>
<evidence type="ECO:0000256" key="5">
    <source>
        <dbReference type="ARBA" id="ARBA00023136"/>
    </source>
</evidence>
<dbReference type="EMBL" id="JAACJM010000107">
    <property type="protein sequence ID" value="KAF5345945.1"/>
    <property type="molecule type" value="Genomic_DNA"/>
</dbReference>
<dbReference type="AlphaFoldDB" id="A0A8H5CQF0"/>
<feature type="transmembrane region" description="Helical" evidence="7">
    <location>
        <begin position="391"/>
        <end position="409"/>
    </location>
</feature>
<dbReference type="Proteomes" id="UP000559256">
    <property type="component" value="Unassembled WGS sequence"/>
</dbReference>
<comment type="subcellular location">
    <subcellularLocation>
        <location evidence="1">Membrane</location>
        <topology evidence="1">Multi-pass membrane protein</topology>
    </subcellularLocation>
</comment>
<dbReference type="GO" id="GO:0005886">
    <property type="term" value="C:plasma membrane"/>
    <property type="evidence" value="ECO:0007669"/>
    <property type="project" value="TreeGrafter"/>
</dbReference>
<dbReference type="GO" id="GO:0000822">
    <property type="term" value="F:inositol hexakisphosphate binding"/>
    <property type="evidence" value="ECO:0007669"/>
    <property type="project" value="TreeGrafter"/>
</dbReference>
<keyword evidence="3 7" id="KW-0812">Transmembrane</keyword>
<evidence type="ECO:0000259" key="8">
    <source>
        <dbReference type="PROSITE" id="PS51380"/>
    </source>
</evidence>
<name>A0A8H5CQF0_9AGAR</name>
<keyword evidence="4 7" id="KW-1133">Transmembrane helix</keyword>
<feature type="compositionally biased region" description="Polar residues" evidence="6">
    <location>
        <begin position="39"/>
        <end position="54"/>
    </location>
</feature>
<feature type="domain" description="EXS" evidence="8">
    <location>
        <begin position="584"/>
        <end position="779"/>
    </location>
</feature>
<proteinExistence type="inferred from homology"/>
<evidence type="ECO:0000259" key="9">
    <source>
        <dbReference type="PROSITE" id="PS51382"/>
    </source>
</evidence>
<dbReference type="InterPro" id="IPR004342">
    <property type="entry name" value="EXS_C"/>
</dbReference>
<reference evidence="10 11" key="1">
    <citation type="journal article" date="2020" name="ISME J.">
        <title>Uncovering the hidden diversity of litter-decomposition mechanisms in mushroom-forming fungi.</title>
        <authorList>
            <person name="Floudas D."/>
            <person name="Bentzer J."/>
            <person name="Ahren D."/>
            <person name="Johansson T."/>
            <person name="Persson P."/>
            <person name="Tunlid A."/>
        </authorList>
    </citation>
    <scope>NUCLEOTIDE SEQUENCE [LARGE SCALE GENOMIC DNA]</scope>
    <source>
        <strain evidence="10 11">CBS 291.85</strain>
    </source>
</reference>
<dbReference type="PANTHER" id="PTHR10783:SF103">
    <property type="entry name" value="SOLUTE CARRIER FAMILY 53 MEMBER 1"/>
    <property type="match status" value="1"/>
</dbReference>
<feature type="transmembrane region" description="Helical" evidence="7">
    <location>
        <begin position="471"/>
        <end position="490"/>
    </location>
</feature>
<evidence type="ECO:0000256" key="4">
    <source>
        <dbReference type="ARBA" id="ARBA00022989"/>
    </source>
</evidence>
<feature type="region of interest" description="Disordered" evidence="6">
    <location>
        <begin position="39"/>
        <end position="138"/>
    </location>
</feature>
<dbReference type="InterPro" id="IPR004331">
    <property type="entry name" value="SPX_dom"/>
</dbReference>
<dbReference type="PROSITE" id="PS51380">
    <property type="entry name" value="EXS"/>
    <property type="match status" value="1"/>
</dbReference>
<feature type="region of interest" description="Disordered" evidence="6">
    <location>
        <begin position="227"/>
        <end position="277"/>
    </location>
</feature>
<feature type="compositionally biased region" description="Basic and acidic residues" evidence="6">
    <location>
        <begin position="88"/>
        <end position="97"/>
    </location>
</feature>
<dbReference type="GO" id="GO:0016036">
    <property type="term" value="P:cellular response to phosphate starvation"/>
    <property type="evidence" value="ECO:0007669"/>
    <property type="project" value="TreeGrafter"/>
</dbReference>
<feature type="transmembrane region" description="Helical" evidence="7">
    <location>
        <begin position="424"/>
        <end position="450"/>
    </location>
</feature>
<dbReference type="Pfam" id="PF03124">
    <property type="entry name" value="EXS"/>
    <property type="match status" value="1"/>
</dbReference>
<keyword evidence="11" id="KW-1185">Reference proteome</keyword>
<comment type="caution">
    <text evidence="10">The sequence shown here is derived from an EMBL/GenBank/DDBJ whole genome shotgun (WGS) entry which is preliminary data.</text>
</comment>
<feature type="compositionally biased region" description="Basic and acidic residues" evidence="6">
    <location>
        <begin position="55"/>
        <end position="65"/>
    </location>
</feature>
<dbReference type="CDD" id="cd14475">
    <property type="entry name" value="SPX_SYG1_like"/>
    <property type="match status" value="1"/>
</dbReference>
<feature type="compositionally biased region" description="Polar residues" evidence="6">
    <location>
        <begin position="98"/>
        <end position="117"/>
    </location>
</feature>
<evidence type="ECO:0000256" key="3">
    <source>
        <dbReference type="ARBA" id="ARBA00022692"/>
    </source>
</evidence>
<evidence type="ECO:0000313" key="10">
    <source>
        <dbReference type="EMBL" id="KAF5345945.1"/>
    </source>
</evidence>
<evidence type="ECO:0000256" key="1">
    <source>
        <dbReference type="ARBA" id="ARBA00004141"/>
    </source>
</evidence>
<feature type="transmembrane region" description="Helical" evidence="7">
    <location>
        <begin position="652"/>
        <end position="672"/>
    </location>
</feature>
<keyword evidence="5 7" id="KW-0472">Membrane</keyword>
<evidence type="ECO:0000256" key="7">
    <source>
        <dbReference type="SAM" id="Phobius"/>
    </source>
</evidence>
<organism evidence="10 11">
    <name type="scientific">Tetrapyrgos nigripes</name>
    <dbReference type="NCBI Taxonomy" id="182062"/>
    <lineage>
        <taxon>Eukaryota</taxon>
        <taxon>Fungi</taxon>
        <taxon>Dikarya</taxon>
        <taxon>Basidiomycota</taxon>
        <taxon>Agaricomycotina</taxon>
        <taxon>Agaricomycetes</taxon>
        <taxon>Agaricomycetidae</taxon>
        <taxon>Agaricales</taxon>
        <taxon>Marasmiineae</taxon>
        <taxon>Marasmiaceae</taxon>
        <taxon>Tetrapyrgos</taxon>
    </lineage>
</organism>
<dbReference type="PANTHER" id="PTHR10783">
    <property type="entry name" value="XENOTROPIC AND POLYTROPIC RETROVIRUS RECEPTOR 1-RELATED"/>
    <property type="match status" value="1"/>
</dbReference>
<dbReference type="GO" id="GO:0005794">
    <property type="term" value="C:Golgi apparatus"/>
    <property type="evidence" value="ECO:0007669"/>
    <property type="project" value="TreeGrafter"/>
</dbReference>
<dbReference type="GO" id="GO:0006817">
    <property type="term" value="P:phosphate ion transport"/>
    <property type="evidence" value="ECO:0007669"/>
    <property type="project" value="TreeGrafter"/>
</dbReference>
<comment type="similarity">
    <text evidence="2">Belongs to the SYG1 (TC 2.A.94) family.</text>
</comment>
<feature type="compositionally biased region" description="Acidic residues" evidence="6">
    <location>
        <begin position="777"/>
        <end position="791"/>
    </location>
</feature>
<feature type="transmembrane region" description="Helical" evidence="7">
    <location>
        <begin position="618"/>
        <end position="640"/>
    </location>
</feature>
<gene>
    <name evidence="10" type="ORF">D9758_011435</name>
</gene>
<accession>A0A8H5CQF0</accession>
<feature type="compositionally biased region" description="Polar residues" evidence="6">
    <location>
        <begin position="233"/>
        <end position="246"/>
    </location>
</feature>
<protein>
    <submittedName>
        <fullName evidence="10">Uncharacterized protein</fullName>
    </submittedName>
</protein>
<evidence type="ECO:0000256" key="6">
    <source>
        <dbReference type="SAM" id="MobiDB-lite"/>
    </source>
</evidence>
<feature type="domain" description="SPX" evidence="9">
    <location>
        <begin position="1"/>
        <end position="333"/>
    </location>
</feature>
<feature type="region of interest" description="Disordered" evidence="6">
    <location>
        <begin position="770"/>
        <end position="791"/>
    </location>
</feature>
<feature type="transmembrane region" description="Helical" evidence="7">
    <location>
        <begin position="502"/>
        <end position="523"/>
    </location>
</feature>
<dbReference type="OrthoDB" id="9970435at2759"/>
<evidence type="ECO:0000313" key="11">
    <source>
        <dbReference type="Proteomes" id="UP000559256"/>
    </source>
</evidence>
<dbReference type="Pfam" id="PF03105">
    <property type="entry name" value="SPX"/>
    <property type="match status" value="1"/>
</dbReference>
<feature type="transmembrane region" description="Helical" evidence="7">
    <location>
        <begin position="692"/>
        <end position="710"/>
    </location>
</feature>
<feature type="transmembrane region" description="Helical" evidence="7">
    <location>
        <begin position="589"/>
        <end position="606"/>
    </location>
</feature>
<dbReference type="PROSITE" id="PS51382">
    <property type="entry name" value="SPX"/>
    <property type="match status" value="1"/>
</dbReference>